<keyword evidence="5 17" id="KW-0812">Transmembrane</keyword>
<dbReference type="GO" id="GO:0004503">
    <property type="term" value="F:tyrosinase activity"/>
    <property type="evidence" value="ECO:0007669"/>
    <property type="project" value="UniProtKB-EC"/>
</dbReference>
<dbReference type="InParanoid" id="A0A673Y7A8"/>
<dbReference type="EC" id="1.14.18.1" evidence="4"/>
<evidence type="ECO:0000256" key="18">
    <source>
        <dbReference type="SAM" id="SignalP"/>
    </source>
</evidence>
<evidence type="ECO:0000256" key="14">
    <source>
        <dbReference type="ARBA" id="ARBA00023180"/>
    </source>
</evidence>
<name>A0A673Y7A8_SALTR</name>
<feature type="transmembrane region" description="Helical" evidence="17">
    <location>
        <begin position="479"/>
        <end position="505"/>
    </location>
</feature>
<evidence type="ECO:0000256" key="6">
    <source>
        <dbReference type="ARBA" id="ARBA00022723"/>
    </source>
</evidence>
<evidence type="ECO:0000256" key="9">
    <source>
        <dbReference type="ARBA" id="ARBA00023002"/>
    </source>
</evidence>
<evidence type="ECO:0000256" key="3">
    <source>
        <dbReference type="ARBA" id="ARBA00009928"/>
    </source>
</evidence>
<keyword evidence="10" id="KW-0186">Copper</keyword>
<evidence type="ECO:0000256" key="16">
    <source>
        <dbReference type="ARBA" id="ARBA00042251"/>
    </source>
</evidence>
<dbReference type="AlphaFoldDB" id="A0A673Y7A8"/>
<dbReference type="OrthoDB" id="6132182at2759"/>
<reference evidence="21" key="1">
    <citation type="submission" date="2025-08" db="UniProtKB">
        <authorList>
            <consortium name="Ensembl"/>
        </authorList>
    </citation>
    <scope>IDENTIFICATION</scope>
</reference>
<dbReference type="PROSITE" id="PS00498">
    <property type="entry name" value="TYROSINASE_2"/>
    <property type="match status" value="1"/>
</dbReference>
<keyword evidence="12" id="KW-0470">Melanin biosynthesis</keyword>
<dbReference type="FunFam" id="1.10.1280.10:FF:000003">
    <property type="entry name" value="Tyrosinase"/>
    <property type="match status" value="1"/>
</dbReference>
<evidence type="ECO:0000256" key="2">
    <source>
        <dbReference type="ARBA" id="ARBA00004573"/>
    </source>
</evidence>
<comment type="similarity">
    <text evidence="3">Belongs to the tyrosinase family.</text>
</comment>
<organism evidence="21 22">
    <name type="scientific">Salmo trutta</name>
    <name type="common">Brown trout</name>
    <dbReference type="NCBI Taxonomy" id="8032"/>
    <lineage>
        <taxon>Eukaryota</taxon>
        <taxon>Metazoa</taxon>
        <taxon>Chordata</taxon>
        <taxon>Craniata</taxon>
        <taxon>Vertebrata</taxon>
        <taxon>Euteleostomi</taxon>
        <taxon>Actinopterygii</taxon>
        <taxon>Neopterygii</taxon>
        <taxon>Teleostei</taxon>
        <taxon>Protacanthopterygii</taxon>
        <taxon>Salmoniformes</taxon>
        <taxon>Salmonidae</taxon>
        <taxon>Salmoninae</taxon>
        <taxon>Salmo</taxon>
    </lineage>
</organism>
<gene>
    <name evidence="21" type="primary">TYR</name>
    <name evidence="21" type="synonym">tyr</name>
</gene>
<evidence type="ECO:0000256" key="11">
    <source>
        <dbReference type="ARBA" id="ARBA00023033"/>
    </source>
</evidence>
<dbReference type="PRINTS" id="PR00092">
    <property type="entry name" value="TYROSINASE"/>
</dbReference>
<sequence>MVFLVVLVSLLQMLFLRSCVGQFPRPCANTEALRTKQCCPVWEGDGSACGAMSGRGFCQDVTVSEEPHGPQYPHTGIDDRERWPLAFYNRTCQCAGNYGGFDCGECRFGYFGPGCAEQRESVRRNFLSLSVAEQQRFIAYLNLAKNTVTADYVIVTGTRAEMGTNGENPMFSDVSVYDLFVWMHYYVSRDTLLGGPGNVWPDIDFAHESAAFLPWHRVYLLHWEHEIRKMTGDFNFTIPYWDWRDATDCTVCTDTMMGGRSPLKPNLISPGSVFSSWKVICTQPEEYNSRAALCPGTGEGPLLRNPGNHDPNRVRRLPTSADVEFVVGIETYETGAMDRQANMSFRNSLEGFASPETGMAITGQSTMHNALHVFMNGTMSSVQGSANDPIFLLHHTFIDSIYEQWLRRHTPPRSRYPTANAPIGHNDGYYMVPFLPLYRNGDYFLGNKVLGYEYSYLLDPGTRFVQEFLTPYMQEAQLIWQWLLGAGLIGAILAGIVMTTGALFVRRRSQNRKMKSTSSFGERQPLLHSSLEEGSGTSYQTTL</sequence>
<dbReference type="InterPro" id="IPR050316">
    <property type="entry name" value="Tyrosinase/Hemocyanin"/>
</dbReference>
<evidence type="ECO:0000256" key="8">
    <source>
        <dbReference type="ARBA" id="ARBA00022989"/>
    </source>
</evidence>
<evidence type="ECO:0000256" key="10">
    <source>
        <dbReference type="ARBA" id="ARBA00023008"/>
    </source>
</evidence>
<keyword evidence="11" id="KW-0503">Monooxygenase</keyword>
<comment type="cofactor">
    <cofactor evidence="1">
        <name>Cu(2+)</name>
        <dbReference type="ChEBI" id="CHEBI:29036"/>
    </cofactor>
</comment>
<keyword evidence="7 18" id="KW-0732">Signal</keyword>
<evidence type="ECO:0000256" key="1">
    <source>
        <dbReference type="ARBA" id="ARBA00001973"/>
    </source>
</evidence>
<keyword evidence="9" id="KW-0560">Oxidoreductase</keyword>
<keyword evidence="6" id="KW-0479">Metal-binding</keyword>
<evidence type="ECO:0000313" key="22">
    <source>
        <dbReference type="Proteomes" id="UP000472277"/>
    </source>
</evidence>
<dbReference type="PANTHER" id="PTHR11474">
    <property type="entry name" value="TYROSINASE FAMILY MEMBER"/>
    <property type="match status" value="1"/>
</dbReference>
<evidence type="ECO:0000256" key="7">
    <source>
        <dbReference type="ARBA" id="ARBA00022729"/>
    </source>
</evidence>
<protein>
    <recommendedName>
        <fullName evidence="15">Tyrosinase</fullName>
        <ecNumber evidence="4">1.14.18.1</ecNumber>
    </recommendedName>
    <alternativeName>
        <fullName evidence="16">Monophenol monooxygenase</fullName>
    </alternativeName>
</protein>
<comment type="subcellular location">
    <subcellularLocation>
        <location evidence="2">Melanosome membrane</location>
        <topology evidence="2">Single-pass type I membrane protein</topology>
    </subcellularLocation>
</comment>
<dbReference type="GO" id="GO:0046872">
    <property type="term" value="F:metal ion binding"/>
    <property type="evidence" value="ECO:0007669"/>
    <property type="project" value="UniProtKB-KW"/>
</dbReference>
<evidence type="ECO:0000313" key="21">
    <source>
        <dbReference type="Ensembl" id="ENSSTUP00000030393.1"/>
    </source>
</evidence>
<evidence type="ECO:0000256" key="5">
    <source>
        <dbReference type="ARBA" id="ARBA00022692"/>
    </source>
</evidence>
<dbReference type="Ensembl" id="ENSSTUT00000031796.1">
    <property type="protein sequence ID" value="ENSSTUP00000030393.1"/>
    <property type="gene ID" value="ENSSTUG00000013133.1"/>
</dbReference>
<dbReference type="SUPFAM" id="SSF48056">
    <property type="entry name" value="Di-copper centre-containing domain"/>
    <property type="match status" value="1"/>
</dbReference>
<keyword evidence="14" id="KW-0325">Glycoprotein</keyword>
<evidence type="ECO:0000256" key="17">
    <source>
        <dbReference type="SAM" id="Phobius"/>
    </source>
</evidence>
<dbReference type="GO" id="GO:0042802">
    <property type="term" value="F:identical protein binding"/>
    <property type="evidence" value="ECO:0007669"/>
    <property type="project" value="UniProtKB-ARBA"/>
</dbReference>
<dbReference type="GO" id="GO:0042438">
    <property type="term" value="P:melanin biosynthetic process"/>
    <property type="evidence" value="ECO:0007669"/>
    <property type="project" value="UniProtKB-KW"/>
</dbReference>
<proteinExistence type="inferred from homology"/>
<dbReference type="Proteomes" id="UP000472277">
    <property type="component" value="Chromosome 13"/>
</dbReference>
<dbReference type="PROSITE" id="PS00497">
    <property type="entry name" value="TYROSINASE_1"/>
    <property type="match status" value="1"/>
</dbReference>
<dbReference type="GeneTree" id="ENSGT00940000155336"/>
<keyword evidence="8 17" id="KW-1133">Transmembrane helix</keyword>
<dbReference type="InterPro" id="IPR002227">
    <property type="entry name" value="Tyrosinase_Cu-bd"/>
</dbReference>
<feature type="signal peptide" evidence="18">
    <location>
        <begin position="1"/>
        <end position="21"/>
    </location>
</feature>
<dbReference type="InterPro" id="IPR008922">
    <property type="entry name" value="Di-copper_centre_dom_sf"/>
</dbReference>
<evidence type="ECO:0000256" key="12">
    <source>
        <dbReference type="ARBA" id="ARBA00023101"/>
    </source>
</evidence>
<dbReference type="GO" id="GO:0043473">
    <property type="term" value="P:pigmentation"/>
    <property type="evidence" value="ECO:0007669"/>
    <property type="project" value="TreeGrafter"/>
</dbReference>
<dbReference type="Gene3D" id="1.10.1280.10">
    <property type="entry name" value="Di-copper center containing domain from catechol oxidase"/>
    <property type="match status" value="1"/>
</dbReference>
<evidence type="ECO:0000259" key="20">
    <source>
        <dbReference type="PROSITE" id="PS00498"/>
    </source>
</evidence>
<evidence type="ECO:0000259" key="19">
    <source>
        <dbReference type="PROSITE" id="PS00497"/>
    </source>
</evidence>
<evidence type="ECO:0000256" key="13">
    <source>
        <dbReference type="ARBA" id="ARBA00023136"/>
    </source>
</evidence>
<keyword evidence="22" id="KW-1185">Reference proteome</keyword>
<keyword evidence="13 17" id="KW-0472">Membrane</keyword>
<dbReference type="Pfam" id="PF00264">
    <property type="entry name" value="Tyrosinase"/>
    <property type="match status" value="1"/>
</dbReference>
<accession>A0A673Y7A8</accession>
<feature type="domain" description="Tyrosinase copper-binding" evidence="19">
    <location>
        <begin position="207"/>
        <end position="224"/>
    </location>
</feature>
<dbReference type="GO" id="GO:0033162">
    <property type="term" value="C:melanosome membrane"/>
    <property type="evidence" value="ECO:0007669"/>
    <property type="project" value="UniProtKB-SubCell"/>
</dbReference>
<evidence type="ECO:0000256" key="4">
    <source>
        <dbReference type="ARBA" id="ARBA00011906"/>
    </source>
</evidence>
<dbReference type="OMA" id="PMDKMAN"/>
<reference evidence="21" key="2">
    <citation type="submission" date="2025-09" db="UniProtKB">
        <authorList>
            <consortium name="Ensembl"/>
        </authorList>
    </citation>
    <scope>IDENTIFICATION</scope>
</reference>
<dbReference type="PANTHER" id="PTHR11474:SF124">
    <property type="entry name" value="TYROSINASE"/>
    <property type="match status" value="1"/>
</dbReference>
<feature type="chain" id="PRO_5025678677" description="Tyrosinase" evidence="18">
    <location>
        <begin position="22"/>
        <end position="543"/>
    </location>
</feature>
<feature type="domain" description="Tyrosinase copper-binding" evidence="20">
    <location>
        <begin position="388"/>
        <end position="399"/>
    </location>
</feature>
<evidence type="ECO:0000256" key="15">
    <source>
        <dbReference type="ARBA" id="ARBA00039304"/>
    </source>
</evidence>